<evidence type="ECO:0000313" key="4">
    <source>
        <dbReference type="Proteomes" id="UP001347796"/>
    </source>
</evidence>
<feature type="compositionally biased region" description="Basic residues" evidence="2">
    <location>
        <begin position="1286"/>
        <end position="1297"/>
    </location>
</feature>
<feature type="compositionally biased region" description="Polar residues" evidence="2">
    <location>
        <begin position="774"/>
        <end position="786"/>
    </location>
</feature>
<feature type="compositionally biased region" description="Low complexity" evidence="2">
    <location>
        <begin position="1217"/>
        <end position="1234"/>
    </location>
</feature>
<sequence>MKFRKVKSKASEDTTERKPTSRLSRHKYQCDVELELTTSTSSSMPTMGTSSNNRVTGTREKRKSPKDDCKKAENERMSRTSSGPKNNLIPNSRILQTTGGQDIESNTKDMNKYPNPEKQKRKTSSLSPGQRTTSSDPSKTAYRPTRPIPDNRTDSHKTYHLYEDEHQSKRQEHVSRFQSWDLSYVRPTGNSPMKSLQRNEVKGSTQAEFSQHYSSGRGAKRTPSEGSFFQGNSPMKSLQRNESKGSTKAEFSQHYSSGRGAKRTPSEGSFFQRQEPSSQAHFDRYEHKHVFNSAPYYDGPLSRRYPEHLNLELYSNRQDHFVPVNARRNAYYGYDARRNEYYDNYSFDPRRGSNVVNMNWMRNERSPCSSDNESLMQDISPQHGTPPNIHNTDESDNDDNVPEQYPVNVRNMENFHSNPPKIYPFTSVKYSKPKIPLPFQSRRNPISKYRPFNSKYERPTTSVRSPVERIVHSDAVEVVEMVFDTSPKRSDFPVPKKYIQKTKKVPNNAKNRPIESECMIIEMETRKVKNKKQVQLLPLDSKIDDDMVILSESSDEDYIMETLPKTPSHSPPKVDCQSPFNKTDIAACETEYKINPGVICMMVKDSLDNVRVDNDVVLAPTKSLKPVKSEQKKSKGSVKQGCPLSKKQTLKGDRMLMECKTSAKNQTSYELDMVINKNSKKKDFSVPQKSAVKIKKFPRKDTMKPVGIDHIVIDMEKSSSNLKESPPRADFQSPFDKFLCNSPFERPGKLICQRQKPVKRLKKAAKTYAKSALSKKSQSDPPSNEIPQKKLEGRKPVVKKKTGSILFTENSPELTCISVDDSSDNCDIVALQNHKVSLTSKSPSHKKGTLQCKLTTSKDSIKHRSPLSNEPSKKKALQDGGILKDSKISTTPTPSKSLMIKSSKSSPLKKQSSQDERILSSPFKMSESPIVNVATTSKKHPQENKGFVTDQVVFSPKVEETPNKLGKKTEVSGGHIPYLLDLLSDRQSFKIPPNKLNPLLTPLVVLRKNHYFKTNYRKRTIGKNKRKELRFINYLKKCADEFDVAKSRLFLKQEDEKLKQKEMEKSAIDNEDSNDDDDILYSLVETGSSSVCLNGGDDAEQKVMENEICSSVIEDDDNVLYSISEAELNDNLIPIEPEDDNLIPIEPEDDVSSTVDIVSDKDIAQNKSTVLPNSSLIQNFTEANSRFETCFTSDSSNKKITKKRFRKKENKPAFAKSKSVSSKENNESSLSLDTSLDVSMPETTSTVISNFPVCETMQGVSVSSKNETSMNILDSLSCGSPCEKIPKKRGRKKKQRMLTKDEHCTDATDSNGKEMDDNLNGKKRDIVDNFLGGNMVEIVSCLSDDSGNETKPIVEEQVQISEKLPSLTLPSTSTPKVFHGYKNLVEPELSEISEEDETVMKISTNEYPSIAANQKTNTLHCQENETTSERKSQGNITKKRGGKLKVFHDQKSRKSTKRKSAKNVAASMALEEATRLNLMSASGESDQSFISSNADIFLRHDTSSTEFSREEIGECHGDNFTNLSHDELCKLALSVSKGSIDTVKKAADSTSDIGTLRTLIKDPENIKEVVQVYLENLVKDPGVYFEDSGIETPTYNPNTFLNLDNIDLEELPYNTSRITGPMNESLVDNVQSAQDEIRQLAQTNVEILQEMSALLSGFKDNDTISMNGNAPTEFYKNDSTDNSRDKTSYSTLEEDLRIDSSSSDTEAEKATEVIELKDMEKNTSFFSPESQSFSVTNIENKETDISRAADPGNFNSLSKQEMFSPQDSIVSSPLKSESPTAVSFSQHNSSVKIISTGISPKTRFTQPECTVSNPVKIITGSSPIAQVDQQDSSVSSPININTSDSLKIQFGQQDCVIESPVKILTGSSPKTLLSQQDGTVSSPDNIIFSNSPTTRLNQQDSDVKSQVKIITYSSPKSLVGQQDSVVQSPIINDSSSKCEIFSPKSIKSSGNSNVQESEEELSKVTFSEANVGDGNSQSWLFEEGSSHVIVSVNKVLLKPKEEIDKEIVEADVPKDQEYEEKLLDNMCLAKISTVVPNAEVAEEPACSDLVDVLTTKYTPVFQQIFKHRASVMIQPLKKKIVVDGKVWKKHGHVWSIKKHAKKTVSETAESKTSMEISKFIEDIRKGDIPVKQEKEGSILKENNENKNSLTEFEKAICNPQKDSHKKSKRVKIARSNSEEFEDVKLDPTCNAKECLQNIQKQLNVNRPVSKLARQILKKKALEEQASKNKAELILEPIGTFESILLKTSKLSNVSDHSDKGDDSSGKSSFTIPKFNSSFKIPTHSKQKTEDSEGFLVSPLTRTYKDDSSSSSFEFLNTKPTSHLQSGNSQTEQSCFVFGDTKLSLSSFGKKKSLEDMKTSFTFGKTSLNTSYKVNESKKKELLKNLESVIDSSSNSIHDLSSASSTFSFGKIDTREKDFQVPFDYNSEADYPCPDSPADSFSTISSRSTSSGCVINKLKRICTSSTDIDSPLKKFRAQSSPSPKKNFSNVQVSEVDTTNIKPIANIKSTTTAIADANISLESEELNYEESTLEEDELEDELDEDNDLENQGAAEEKIKDIEVVQKTGHIPSFTEIIPKDKSTTLSITSSLKEPSTNTSITNPGFEILPHVPTNLNEKTSDILNVTEETSTKSNNNRDETMLEGDGSQIEWSEMGDTFNWTKEQHEVADMDDSNDDIIKVDSSDEDFCSDKSEDKFDGDNNKEESEAESSDDVPSESQESKPKERPEEGEEDEDAKSKDDVLSLLPSDDEFMDEFEIESQSVSKTSKKPNIPVDIIEKPSSSKDCKKLEVDVVDKGTNKTNEDVDEIKREAPVVRIDKRLIPPNYCWDLQNCKRKICKFIHNRLSEEVIHYQATKMISHALHVKNYKEAVDVYVIAKKQAIKGSFQPVDQMIPLLNACFMLGYKYSDVAYNLLIFLYISQNPHLNDRLCCEFINMCSVNREMSASQIGQVFDIMKSLNLLPSKIDSMITLLMTFYELRDYNKLFQIMIYLNECEFLCIPLFIREATLLHVITHSYHQVYLDLTSKWIDQTHEHLLLDLNKEILLQLLAIFQKLDSLSTIQKLEWVLHVKPEIIPEIEEPDIDREEAELMASANFTSEELQMNEKRSYMHRIQGCKSSCNWEYLAQIFIDLCNSTWPRNSDYIDGYIDTITAHKLKMEEAFHQFLTNIGKYVDKEKTENVLFEFDQRSLSLIGSGIIHECCHKELFEQGSKILFLMLKWSIKICEVKPQDIHRSVQNILIICSKVNQPKLAVEALEGLQWLKHNMSPVTNLGIYIVHLNELIKCLVKKDVCKQAFDVLLFFVDILKRSGSDIEGMNSVRMHFPEIVGRCLTFGILQTAIDTFELFKDICSTRVGFSESILRSLFSACYEIGNFQQTQELYRYMYNSFFKKYALPNFEDPSQKKIMLGSRLSHAEIIYVLKDCLMNLYRYFCTVLETGTSLTMDDLNVTVEFVRGGDPDIRELFPYLSSIPQSEFAAHEILRLSLAKLEPSLETNYIPAKGCHELSSDCLKEYLLVLDLEERNIGLRFDPPRGARRPLLNFNNMPNRGGYSDRPPPLHARYSRRGNYYGGRQTRQWINPRGNTS</sequence>
<feature type="coiled-coil region" evidence="1">
    <location>
        <begin position="1623"/>
        <end position="1650"/>
    </location>
</feature>
<dbReference type="Proteomes" id="UP001347796">
    <property type="component" value="Unassembled WGS sequence"/>
</dbReference>
<feature type="compositionally biased region" description="Basic and acidic residues" evidence="2">
    <location>
        <begin position="871"/>
        <end position="887"/>
    </location>
</feature>
<feature type="compositionally biased region" description="Basic and acidic residues" evidence="2">
    <location>
        <begin position="9"/>
        <end position="19"/>
    </location>
</feature>
<feature type="compositionally biased region" description="Low complexity" evidence="2">
    <location>
        <begin position="37"/>
        <end position="51"/>
    </location>
</feature>
<proteinExistence type="predicted"/>
<feature type="compositionally biased region" description="Basic and acidic residues" evidence="2">
    <location>
        <begin position="1298"/>
        <end position="1321"/>
    </location>
</feature>
<feature type="compositionally biased region" description="Polar residues" evidence="2">
    <location>
        <begin position="79"/>
        <end position="104"/>
    </location>
</feature>
<organism evidence="3 4">
    <name type="scientific">Patella caerulea</name>
    <name type="common">Rayed Mediterranean limpet</name>
    <dbReference type="NCBI Taxonomy" id="87958"/>
    <lineage>
        <taxon>Eukaryota</taxon>
        <taxon>Metazoa</taxon>
        <taxon>Spiralia</taxon>
        <taxon>Lophotrochozoa</taxon>
        <taxon>Mollusca</taxon>
        <taxon>Gastropoda</taxon>
        <taxon>Patellogastropoda</taxon>
        <taxon>Patelloidea</taxon>
        <taxon>Patellidae</taxon>
        <taxon>Patella</taxon>
    </lineage>
</organism>
<feature type="compositionally biased region" description="Polar residues" evidence="2">
    <location>
        <begin position="188"/>
        <end position="214"/>
    </location>
</feature>
<evidence type="ECO:0000313" key="3">
    <source>
        <dbReference type="EMBL" id="KAK6177852.1"/>
    </source>
</evidence>
<feature type="region of interest" description="Disordered" evidence="2">
    <location>
        <begin position="1201"/>
        <end position="1234"/>
    </location>
</feature>
<gene>
    <name evidence="3" type="ORF">SNE40_012735</name>
</gene>
<feature type="compositionally biased region" description="Acidic residues" evidence="2">
    <location>
        <begin position="2703"/>
        <end position="2712"/>
    </location>
</feature>
<feature type="region of interest" description="Disordered" evidence="2">
    <location>
        <begin position="1669"/>
        <end position="1707"/>
    </location>
</feature>
<feature type="compositionally biased region" description="Polar residues" evidence="2">
    <location>
        <begin position="366"/>
        <end position="390"/>
    </location>
</feature>
<feature type="compositionally biased region" description="Basic and acidic residues" evidence="2">
    <location>
        <begin position="65"/>
        <end position="78"/>
    </location>
</feature>
<feature type="region of interest" description="Disordered" evidence="2">
    <location>
        <begin position="366"/>
        <end position="400"/>
    </location>
</feature>
<feature type="region of interest" description="Disordered" evidence="2">
    <location>
        <begin position="1"/>
        <end position="155"/>
    </location>
</feature>
<feature type="region of interest" description="Disordered" evidence="2">
    <location>
        <begin position="763"/>
        <end position="800"/>
    </location>
</feature>
<feature type="compositionally biased region" description="Polar residues" evidence="2">
    <location>
        <begin position="224"/>
        <end position="238"/>
    </location>
</feature>
<feature type="compositionally biased region" description="Polar residues" evidence="2">
    <location>
        <begin position="124"/>
        <end position="138"/>
    </location>
</feature>
<feature type="region of interest" description="Disordered" evidence="2">
    <location>
        <begin position="3541"/>
        <end position="3560"/>
    </location>
</feature>
<feature type="compositionally biased region" description="Low complexity" evidence="2">
    <location>
        <begin position="888"/>
        <end position="911"/>
    </location>
</feature>
<protein>
    <submittedName>
        <fullName evidence="3">Uncharacterized protein</fullName>
    </submittedName>
</protein>
<name>A0AAN8PFR0_PATCE</name>
<feature type="region of interest" description="Disordered" evidence="2">
    <location>
        <begin position="1284"/>
        <end position="1321"/>
    </location>
</feature>
<reference evidence="3 4" key="1">
    <citation type="submission" date="2024-01" db="EMBL/GenBank/DDBJ databases">
        <title>The genome of the rayed Mediterranean limpet Patella caerulea (Linnaeus, 1758).</title>
        <authorList>
            <person name="Anh-Thu Weber A."/>
            <person name="Halstead-Nussloch G."/>
        </authorList>
    </citation>
    <scope>NUCLEOTIDE SEQUENCE [LARGE SCALE GENOMIC DNA]</scope>
    <source>
        <strain evidence="3">AATW-2023a</strain>
        <tissue evidence="3">Whole specimen</tissue>
    </source>
</reference>
<feature type="region of interest" description="Disordered" evidence="2">
    <location>
        <begin position="2665"/>
        <end position="2739"/>
    </location>
</feature>
<comment type="caution">
    <text evidence="3">The sequence shown here is derived from an EMBL/GenBank/DDBJ whole genome shotgun (WGS) entry which is preliminary data.</text>
</comment>
<feature type="region of interest" description="Disordered" evidence="2">
    <location>
        <begin position="184"/>
        <end position="278"/>
    </location>
</feature>
<feature type="region of interest" description="Disordered" evidence="2">
    <location>
        <begin position="2524"/>
        <end position="2544"/>
    </location>
</feature>
<feature type="region of interest" description="Disordered" evidence="2">
    <location>
        <begin position="1422"/>
        <end position="1462"/>
    </location>
</feature>
<dbReference type="EMBL" id="JAZGQO010000009">
    <property type="protein sequence ID" value="KAK6177852.1"/>
    <property type="molecule type" value="Genomic_DNA"/>
</dbReference>
<evidence type="ECO:0000256" key="1">
    <source>
        <dbReference type="SAM" id="Coils"/>
    </source>
</evidence>
<feature type="compositionally biased region" description="Polar residues" evidence="2">
    <location>
        <begin position="266"/>
        <end position="278"/>
    </location>
</feature>
<keyword evidence="1" id="KW-0175">Coiled coil</keyword>
<feature type="region of interest" description="Disordered" evidence="2">
    <location>
        <begin position="2626"/>
        <end position="2648"/>
    </location>
</feature>
<accession>A0AAN8PFR0</accession>
<keyword evidence="4" id="KW-1185">Reference proteome</keyword>
<feature type="region of interest" description="Disordered" evidence="2">
    <location>
        <begin position="856"/>
        <end position="922"/>
    </location>
</feature>
<evidence type="ECO:0000256" key="2">
    <source>
        <dbReference type="SAM" id="MobiDB-lite"/>
    </source>
</evidence>
<feature type="compositionally biased region" description="Basic and acidic residues" evidence="2">
    <location>
        <begin position="105"/>
        <end position="118"/>
    </location>
</feature>
<feature type="region of interest" description="Disordered" evidence="2">
    <location>
        <begin position="439"/>
        <end position="460"/>
    </location>
</feature>
<feature type="compositionally biased region" description="Basic and acidic residues" evidence="2">
    <location>
        <begin position="1675"/>
        <end position="1687"/>
    </location>
</feature>
<feature type="compositionally biased region" description="Basic and acidic residues" evidence="2">
    <location>
        <begin position="2674"/>
        <end position="2702"/>
    </location>
</feature>